<accession>A0ABQ0L3D5</accession>
<evidence type="ECO:0000313" key="1">
    <source>
        <dbReference type="EMBL" id="GAT45659.1"/>
    </source>
</evidence>
<proteinExistence type="predicted"/>
<dbReference type="EMBL" id="DF841661">
    <property type="protein sequence ID" value="GAT45659.1"/>
    <property type="molecule type" value="Genomic_DNA"/>
</dbReference>
<protein>
    <submittedName>
        <fullName evidence="1">Uncharacterized protein</fullName>
    </submittedName>
</protein>
<organism evidence="1 2">
    <name type="scientific">Mycena chlorophos</name>
    <name type="common">Agaric fungus</name>
    <name type="synonym">Agaricus chlorophos</name>
    <dbReference type="NCBI Taxonomy" id="658473"/>
    <lineage>
        <taxon>Eukaryota</taxon>
        <taxon>Fungi</taxon>
        <taxon>Dikarya</taxon>
        <taxon>Basidiomycota</taxon>
        <taxon>Agaricomycotina</taxon>
        <taxon>Agaricomycetes</taxon>
        <taxon>Agaricomycetidae</taxon>
        <taxon>Agaricales</taxon>
        <taxon>Marasmiineae</taxon>
        <taxon>Mycenaceae</taxon>
        <taxon>Mycena</taxon>
    </lineage>
</organism>
<gene>
    <name evidence="1" type="ORF">MCHLO_03224</name>
</gene>
<evidence type="ECO:0000313" key="2">
    <source>
        <dbReference type="Proteomes" id="UP000815677"/>
    </source>
</evidence>
<dbReference type="Proteomes" id="UP000815677">
    <property type="component" value="Unassembled WGS sequence"/>
</dbReference>
<name>A0ABQ0L3D5_MYCCL</name>
<keyword evidence="2" id="KW-1185">Reference proteome</keyword>
<reference evidence="1" key="1">
    <citation type="submission" date="2014-09" db="EMBL/GenBank/DDBJ databases">
        <title>Genome sequence of the luminous mushroom Mycena chlorophos for searching fungal bioluminescence genes.</title>
        <authorList>
            <person name="Tanaka Y."/>
            <person name="Kasuga D."/>
            <person name="Oba Y."/>
            <person name="Hase S."/>
            <person name="Sato K."/>
            <person name="Oba Y."/>
            <person name="Sakakibara Y."/>
        </authorList>
    </citation>
    <scope>NUCLEOTIDE SEQUENCE</scope>
</reference>
<sequence length="213" mass="23090">MSPIPPLFKSRASRTAFWACSTDVGARFKEIRCALSAQFTRSRISHSCTSESPSGLGFAGTALNGASNAYHIPLRAPNYNSNTLQTNILIFSSFSSPRKAPSPGVPRRLNNVASAVYHPAGIKAARASRSPYPSSLRLNSQTRPGALSSFLVVVHTQLTVLIALGHEIVARRVGSRARDSERAPAFLLFPRTLACYFFDSAFKLSRAHISSPR</sequence>